<dbReference type="GO" id="GO:0006915">
    <property type="term" value="P:apoptotic process"/>
    <property type="evidence" value="ECO:0007669"/>
    <property type="project" value="UniProtKB-KW"/>
</dbReference>
<dbReference type="FunFam" id="3.30.2160.10:FF:000001">
    <property type="entry name" value="E3 ubiquitin-protein ligase NEDD4-like"/>
    <property type="match status" value="1"/>
</dbReference>
<dbReference type="FunFam" id="2.20.70.10:FF:000017">
    <property type="entry name" value="E3 ubiquitin-protein ligase"/>
    <property type="match status" value="1"/>
</dbReference>
<keyword evidence="7" id="KW-0808">Transferase</keyword>
<dbReference type="Gene3D" id="2.20.70.10">
    <property type="match status" value="2"/>
</dbReference>
<feature type="region of interest" description="Disordered" evidence="15">
    <location>
        <begin position="388"/>
        <end position="438"/>
    </location>
</feature>
<evidence type="ECO:0000256" key="12">
    <source>
        <dbReference type="ARBA" id="ARBA00023034"/>
    </source>
</evidence>
<evidence type="ECO:0000259" key="17">
    <source>
        <dbReference type="PROSITE" id="PS50020"/>
    </source>
</evidence>
<dbReference type="InterPro" id="IPR000008">
    <property type="entry name" value="C2_dom"/>
</dbReference>
<dbReference type="GO" id="GO:0016567">
    <property type="term" value="P:protein ubiquitination"/>
    <property type="evidence" value="ECO:0007669"/>
    <property type="project" value="TreeGrafter"/>
</dbReference>
<evidence type="ECO:0000256" key="7">
    <source>
        <dbReference type="ARBA" id="ARBA00022679"/>
    </source>
</evidence>
<dbReference type="SUPFAM" id="SSF51735">
    <property type="entry name" value="NAD(P)-binding Rossmann-fold domains"/>
    <property type="match status" value="1"/>
</dbReference>
<dbReference type="PROSITE" id="PS01159">
    <property type="entry name" value="WW_DOMAIN_1"/>
    <property type="match status" value="2"/>
</dbReference>
<dbReference type="Pfam" id="PF00632">
    <property type="entry name" value="HECT"/>
    <property type="match status" value="1"/>
</dbReference>
<dbReference type="InterPro" id="IPR000569">
    <property type="entry name" value="HECT_dom"/>
</dbReference>
<evidence type="ECO:0000256" key="6">
    <source>
        <dbReference type="ARBA" id="ARBA00016094"/>
    </source>
</evidence>
<dbReference type="GO" id="GO:0061630">
    <property type="term" value="F:ubiquitin protein ligase activity"/>
    <property type="evidence" value="ECO:0007669"/>
    <property type="project" value="UniProtKB-EC"/>
</dbReference>
<dbReference type="SUPFAM" id="SSF56204">
    <property type="entry name" value="Hect, E3 ligase catalytic domain"/>
    <property type="match status" value="1"/>
</dbReference>
<dbReference type="PROSITE" id="PS50020">
    <property type="entry name" value="WW_DOMAIN_2"/>
    <property type="match status" value="3"/>
</dbReference>
<dbReference type="FunFam" id="3.90.1750.10:FF:000079">
    <property type="entry name" value="E3 ubiquitin-protein ligase"/>
    <property type="match status" value="1"/>
</dbReference>
<feature type="compositionally biased region" description="Low complexity" evidence="15">
    <location>
        <begin position="499"/>
        <end position="511"/>
    </location>
</feature>
<keyword evidence="10" id="KW-0677">Repeat</keyword>
<dbReference type="SUPFAM" id="SSF49562">
    <property type="entry name" value="C2 domain (Calcium/lipid-binding domain, CaLB)"/>
    <property type="match status" value="1"/>
</dbReference>
<dbReference type="CDD" id="cd00201">
    <property type="entry name" value="WW"/>
    <property type="match status" value="3"/>
</dbReference>
<dbReference type="Gene3D" id="3.30.2410.10">
    <property type="entry name" value="Hect, E3 ligase catalytic domain"/>
    <property type="match status" value="1"/>
</dbReference>
<evidence type="ECO:0000256" key="15">
    <source>
        <dbReference type="SAM" id="MobiDB-lite"/>
    </source>
</evidence>
<dbReference type="PRINTS" id="PR00080">
    <property type="entry name" value="SDRFAMILY"/>
</dbReference>
<evidence type="ECO:0000256" key="9">
    <source>
        <dbReference type="ARBA" id="ARBA00022703"/>
    </source>
</evidence>
<comment type="caution">
    <text evidence="19">The sequence shown here is derived from an EMBL/GenBank/DDBJ whole genome shotgun (WGS) entry which is preliminary data.</text>
</comment>
<dbReference type="GO" id="GO:0016055">
    <property type="term" value="P:Wnt signaling pathway"/>
    <property type="evidence" value="ECO:0007669"/>
    <property type="project" value="UniProtKB-KW"/>
</dbReference>
<sequence>MSLPDLSIQSLYDVKGKVALVTGGATGIGFIYIASRKLKAVQQAADELNSKGYSGQCIPLQADLAGKMDADKLAALIAEKESKLHFLFNNAGMSWGNLLTDFDEANGWDRLFALNVKVVFYLSVALLPLLDAASNGRDDPARIINISSVAGSAPKAETPLSDNGAGTWPCDYLLTIDNASKAAVNHLTRSLAITFANRNITVNAIAPGVFPSKMTAFGIKHNKDKFAKIGTARDMAGLALFLCSPASVHITGAVIPIDGGKVVSANGLYKRDVFRLPDPFAVVTIDGEQTHSTSSVKKTLNPYWNETFDLNVKNSSILTVQIFDQRKWKKDRNQGFLGVINVTIGQIMDVGVAGDGMIIVNQEMIKMDLKKSNSGDTVTGSLDIRISTSPALDQVGPSSSTANAPRTENNTNSNKPAPVTNSSSANGLSSVEDELGPLPAGWERRVDHLGRTYYVDHNTRSTTWNRPRLNASSEQTALQERERARFLNNRRLPGETEVAAAPAPSTTTSSANDSFNPLAPLPAGFEMRHTPEGRPYFVDHNTRTTTWSDPRRGLAGRNAAAGAATLGSAQTATQLAIAQQQSQATLGPLPSGWEMRCTNTGRIYFVDHTSKITTWDDPRLPSAVDESVPQYKRDFRRKLVYFRSQASIRPIAGQLHIVVRRDNLFEDAFSEIMRYPPNELKKRLMIKFQGEEGLDYGGLSREFFFLLSHEMFNPFYGLFEYSAHDNYTLQINPHSDINPEHLRYFKFIGRVVGLAIFHQRYLDAWFVTAFYKMLLQKKITLKDMESVDADLFRSLNWTLENPIEGVLDLTFTTDDQRFGELVTVELKPDGANIPVTDENKEEYVQLLTEWRICTRVKEQRDAFAEGFYELIPRELVNVFDERELELLIGGISDVDVDDWKKNTEYRGYKEDDEPVQLFWKAVQEWDSEKKSRLLQFVTGTSRIPVNGFKDLQGSDGPRKFTIEKTGETNALPKAHTCFNRLDLPPYKNFATLSQKLTLAIEETMGFAQE</sequence>
<dbReference type="InterPro" id="IPR002347">
    <property type="entry name" value="SDR_fam"/>
</dbReference>
<evidence type="ECO:0000259" key="16">
    <source>
        <dbReference type="PROSITE" id="PS50004"/>
    </source>
</evidence>
<reference evidence="19" key="1">
    <citation type="submission" date="2020-05" db="EMBL/GenBank/DDBJ databases">
        <title>Phylogenomic resolution of chytrid fungi.</title>
        <authorList>
            <person name="Stajich J.E."/>
            <person name="Amses K."/>
            <person name="Simmons R."/>
            <person name="Seto K."/>
            <person name="Myers J."/>
            <person name="Bonds A."/>
            <person name="Quandt C.A."/>
            <person name="Barry K."/>
            <person name="Liu P."/>
            <person name="Grigoriev I."/>
            <person name="Longcore J.E."/>
            <person name="James T.Y."/>
        </authorList>
    </citation>
    <scope>NUCLEOTIDE SEQUENCE</scope>
    <source>
        <strain evidence="19">PLAUS21</strain>
    </source>
</reference>
<keyword evidence="8" id="KW-0879">Wnt signaling pathway</keyword>
<evidence type="ECO:0000256" key="4">
    <source>
        <dbReference type="ARBA" id="ARBA00004906"/>
    </source>
</evidence>
<dbReference type="PRINTS" id="PR00081">
    <property type="entry name" value="GDHRDH"/>
</dbReference>
<keyword evidence="20" id="KW-1185">Reference proteome</keyword>
<dbReference type="InterPro" id="IPR035983">
    <property type="entry name" value="Hect_E3_ubiquitin_ligase"/>
</dbReference>
<feature type="domain" description="WW" evidence="17">
    <location>
        <begin position="587"/>
        <end position="620"/>
    </location>
</feature>
<organism evidence="19 20">
    <name type="scientific">Boothiomyces macroporosus</name>
    <dbReference type="NCBI Taxonomy" id="261099"/>
    <lineage>
        <taxon>Eukaryota</taxon>
        <taxon>Fungi</taxon>
        <taxon>Fungi incertae sedis</taxon>
        <taxon>Chytridiomycota</taxon>
        <taxon>Chytridiomycota incertae sedis</taxon>
        <taxon>Chytridiomycetes</taxon>
        <taxon>Rhizophydiales</taxon>
        <taxon>Terramycetaceae</taxon>
        <taxon>Boothiomyces</taxon>
    </lineage>
</organism>
<gene>
    <name evidence="19" type="ORF">HK103_005576</name>
</gene>
<feature type="active site" description="Glycyl thioester intermediate" evidence="14">
    <location>
        <position position="977"/>
    </location>
</feature>
<evidence type="ECO:0000256" key="2">
    <source>
        <dbReference type="ARBA" id="ARBA00004371"/>
    </source>
</evidence>
<keyword evidence="13" id="KW-0458">Lysosome</keyword>
<dbReference type="GO" id="GO:0005794">
    <property type="term" value="C:Golgi apparatus"/>
    <property type="evidence" value="ECO:0007669"/>
    <property type="project" value="UniProtKB-SubCell"/>
</dbReference>
<name>A0AAD5UI35_9FUNG</name>
<dbReference type="FunFam" id="3.30.2410.10:FF:000001">
    <property type="entry name" value="E3 ubiquitin-protein ligase NEDD4-like"/>
    <property type="match status" value="1"/>
</dbReference>
<dbReference type="AlphaFoldDB" id="A0AAD5UI35"/>
<dbReference type="SMART" id="SM00239">
    <property type="entry name" value="C2"/>
    <property type="match status" value="1"/>
</dbReference>
<keyword evidence="9" id="KW-0053">Apoptosis</keyword>
<dbReference type="EC" id="2.3.2.26" evidence="5"/>
<feature type="domain" description="C2" evidence="16">
    <location>
        <begin position="234"/>
        <end position="357"/>
    </location>
</feature>
<evidence type="ECO:0000256" key="14">
    <source>
        <dbReference type="PROSITE-ProRule" id="PRU00104"/>
    </source>
</evidence>
<evidence type="ECO:0000313" key="20">
    <source>
        <dbReference type="Proteomes" id="UP001210925"/>
    </source>
</evidence>
<dbReference type="Pfam" id="PF00168">
    <property type="entry name" value="C2"/>
    <property type="match status" value="1"/>
</dbReference>
<dbReference type="PANTHER" id="PTHR11254">
    <property type="entry name" value="HECT DOMAIN UBIQUITIN-PROTEIN LIGASE"/>
    <property type="match status" value="1"/>
</dbReference>
<feature type="region of interest" description="Disordered" evidence="15">
    <location>
        <begin position="532"/>
        <end position="553"/>
    </location>
</feature>
<dbReference type="Pfam" id="PF13561">
    <property type="entry name" value="adh_short_C2"/>
    <property type="match status" value="1"/>
</dbReference>
<feature type="compositionally biased region" description="Polar residues" evidence="15">
    <location>
        <begin position="388"/>
        <end position="429"/>
    </location>
</feature>
<evidence type="ECO:0000256" key="13">
    <source>
        <dbReference type="ARBA" id="ARBA00023228"/>
    </source>
</evidence>
<dbReference type="Gene3D" id="3.30.2160.10">
    <property type="entry name" value="Hect, E3 ligase catalytic domain"/>
    <property type="match status" value="1"/>
</dbReference>
<evidence type="ECO:0000256" key="11">
    <source>
        <dbReference type="ARBA" id="ARBA00022786"/>
    </source>
</evidence>
<dbReference type="Pfam" id="PF00106">
    <property type="entry name" value="adh_short"/>
    <property type="match status" value="1"/>
</dbReference>
<evidence type="ECO:0000313" key="19">
    <source>
        <dbReference type="EMBL" id="KAJ3256321.1"/>
    </source>
</evidence>
<evidence type="ECO:0000256" key="1">
    <source>
        <dbReference type="ARBA" id="ARBA00000885"/>
    </source>
</evidence>
<keyword evidence="12" id="KW-0333">Golgi apparatus</keyword>
<comment type="catalytic activity">
    <reaction evidence="1">
        <text>S-ubiquitinyl-[E2 ubiquitin-conjugating enzyme]-L-cysteine + [acceptor protein]-L-lysine = [E2 ubiquitin-conjugating enzyme]-L-cysteine + N(6)-ubiquitinyl-[acceptor protein]-L-lysine.</text>
        <dbReference type="EC" id="2.3.2.26"/>
    </reaction>
</comment>
<dbReference type="InterPro" id="IPR001202">
    <property type="entry name" value="WW_dom"/>
</dbReference>
<evidence type="ECO:0000259" key="18">
    <source>
        <dbReference type="PROSITE" id="PS50237"/>
    </source>
</evidence>
<feature type="domain" description="HECT" evidence="18">
    <location>
        <begin position="676"/>
        <end position="1009"/>
    </location>
</feature>
<accession>A0AAD5UI35</accession>
<evidence type="ECO:0000256" key="5">
    <source>
        <dbReference type="ARBA" id="ARBA00012485"/>
    </source>
</evidence>
<dbReference type="EMBL" id="JADGKB010000052">
    <property type="protein sequence ID" value="KAJ3256321.1"/>
    <property type="molecule type" value="Genomic_DNA"/>
</dbReference>
<dbReference type="PROSITE" id="PS50004">
    <property type="entry name" value="C2"/>
    <property type="match status" value="1"/>
</dbReference>
<dbReference type="SUPFAM" id="SSF51045">
    <property type="entry name" value="WW domain"/>
    <property type="match status" value="3"/>
</dbReference>
<dbReference type="FunFam" id="2.20.70.10:FF:000077">
    <property type="entry name" value="E3 ubiquitin-protein ligase"/>
    <property type="match status" value="1"/>
</dbReference>
<dbReference type="InterPro" id="IPR036020">
    <property type="entry name" value="WW_dom_sf"/>
</dbReference>
<protein>
    <recommendedName>
        <fullName evidence="6">WW domain-containing oxidoreductase</fullName>
        <ecNumber evidence="5">2.3.2.26</ecNumber>
    </recommendedName>
</protein>
<dbReference type="GO" id="GO:0006511">
    <property type="term" value="P:ubiquitin-dependent protein catabolic process"/>
    <property type="evidence" value="ECO:0007669"/>
    <property type="project" value="TreeGrafter"/>
</dbReference>
<dbReference type="Proteomes" id="UP001210925">
    <property type="component" value="Unassembled WGS sequence"/>
</dbReference>
<feature type="domain" description="WW" evidence="17">
    <location>
        <begin position="519"/>
        <end position="552"/>
    </location>
</feature>
<feature type="region of interest" description="Disordered" evidence="15">
    <location>
        <begin position="492"/>
        <end position="516"/>
    </location>
</feature>
<dbReference type="CDD" id="cd00078">
    <property type="entry name" value="HECTc"/>
    <property type="match status" value="1"/>
</dbReference>
<proteinExistence type="predicted"/>
<dbReference type="InterPro" id="IPR036291">
    <property type="entry name" value="NAD(P)-bd_dom_sf"/>
</dbReference>
<comment type="subcellular location">
    <subcellularLocation>
        <location evidence="3">Golgi apparatus</location>
    </subcellularLocation>
    <subcellularLocation>
        <location evidence="2">Lysosome</location>
    </subcellularLocation>
</comment>
<dbReference type="PROSITE" id="PS50237">
    <property type="entry name" value="HECT"/>
    <property type="match status" value="1"/>
</dbReference>
<dbReference type="InterPro" id="IPR035892">
    <property type="entry name" value="C2_domain_sf"/>
</dbReference>
<dbReference type="InterPro" id="IPR050409">
    <property type="entry name" value="E3_ubiq-protein_ligase"/>
</dbReference>
<dbReference type="Gene3D" id="3.90.1750.10">
    <property type="entry name" value="Hect, E3 ligase catalytic domains"/>
    <property type="match status" value="1"/>
</dbReference>
<dbReference type="Pfam" id="PF00397">
    <property type="entry name" value="WW"/>
    <property type="match status" value="3"/>
</dbReference>
<dbReference type="SMART" id="SM00456">
    <property type="entry name" value="WW"/>
    <property type="match status" value="3"/>
</dbReference>
<evidence type="ECO:0000256" key="8">
    <source>
        <dbReference type="ARBA" id="ARBA00022687"/>
    </source>
</evidence>
<comment type="pathway">
    <text evidence="4">Protein modification; protein ubiquitination.</text>
</comment>
<dbReference type="Gene3D" id="3.40.50.720">
    <property type="entry name" value="NAD(P)-binding Rossmann-like Domain"/>
    <property type="match status" value="1"/>
</dbReference>
<dbReference type="Gene3D" id="2.60.40.150">
    <property type="entry name" value="C2 domain"/>
    <property type="match status" value="1"/>
</dbReference>
<evidence type="ECO:0000256" key="10">
    <source>
        <dbReference type="ARBA" id="ARBA00022737"/>
    </source>
</evidence>
<dbReference type="PANTHER" id="PTHR11254:SF440">
    <property type="entry name" value="E3 UBIQUITIN-PROTEIN LIGASE NEDD-4"/>
    <property type="match status" value="1"/>
</dbReference>
<evidence type="ECO:0000256" key="3">
    <source>
        <dbReference type="ARBA" id="ARBA00004555"/>
    </source>
</evidence>
<dbReference type="SMART" id="SM00119">
    <property type="entry name" value="HECTc"/>
    <property type="match status" value="1"/>
</dbReference>
<dbReference type="CDD" id="cd08382">
    <property type="entry name" value="C2_Smurf-like"/>
    <property type="match status" value="1"/>
</dbReference>
<keyword evidence="11 14" id="KW-0833">Ubl conjugation pathway</keyword>
<feature type="domain" description="WW" evidence="17">
    <location>
        <begin position="436"/>
        <end position="469"/>
    </location>
</feature>